<reference evidence="12 13" key="1">
    <citation type="submission" date="2020-08" db="EMBL/GenBank/DDBJ databases">
        <title>Genomic Encyclopedia of Type Strains, Phase III (KMG-III): the genomes of soil and plant-associated and newly described type strains.</title>
        <authorList>
            <person name="Whitman W."/>
        </authorList>
    </citation>
    <scope>NUCLEOTIDE SEQUENCE [LARGE SCALE GENOMIC DNA]</scope>
    <source>
        <strain evidence="12 13">CECT 8960</strain>
    </source>
</reference>
<evidence type="ECO:0000256" key="7">
    <source>
        <dbReference type="ARBA" id="ARBA00023157"/>
    </source>
</evidence>
<keyword evidence="4" id="KW-0479">Metal-binding</keyword>
<dbReference type="InterPro" id="IPR014349">
    <property type="entry name" value="Rieske_Fe-S_prot"/>
</dbReference>
<dbReference type="GO" id="GO:0016705">
    <property type="term" value="F:oxidoreductase activity, acting on paired donors, with incorporation or reduction of molecular oxygen"/>
    <property type="evidence" value="ECO:0007669"/>
    <property type="project" value="UniProtKB-ARBA"/>
</dbReference>
<comment type="caution">
    <text evidence="12">The sequence shown here is derived from an EMBL/GenBank/DDBJ whole genome shotgun (WGS) entry which is preliminary data.</text>
</comment>
<feature type="domain" description="Rieske" evidence="11">
    <location>
        <begin position="68"/>
        <end position="162"/>
    </location>
</feature>
<proteinExistence type="predicted"/>
<evidence type="ECO:0000313" key="13">
    <source>
        <dbReference type="Proteomes" id="UP000520767"/>
    </source>
</evidence>
<dbReference type="EMBL" id="JACHJQ010000005">
    <property type="protein sequence ID" value="MBB4909042.1"/>
    <property type="molecule type" value="Genomic_DNA"/>
</dbReference>
<dbReference type="GO" id="GO:0004497">
    <property type="term" value="F:monooxygenase activity"/>
    <property type="evidence" value="ECO:0007669"/>
    <property type="project" value="UniProtKB-ARBA"/>
</dbReference>
<dbReference type="PROSITE" id="PS51296">
    <property type="entry name" value="RIESKE"/>
    <property type="match status" value="1"/>
</dbReference>
<accession>A0A7W7VG35</accession>
<dbReference type="GO" id="GO:0051537">
    <property type="term" value="F:2 iron, 2 sulfur cluster binding"/>
    <property type="evidence" value="ECO:0007669"/>
    <property type="project" value="UniProtKB-KW"/>
</dbReference>
<dbReference type="CDD" id="cd03467">
    <property type="entry name" value="Rieske"/>
    <property type="match status" value="1"/>
</dbReference>
<name>A0A7W7VG35_9PSEU</name>
<evidence type="ECO:0000256" key="9">
    <source>
        <dbReference type="ARBA" id="ARBA00034078"/>
    </source>
</evidence>
<evidence type="ECO:0000259" key="11">
    <source>
        <dbReference type="PROSITE" id="PS51296"/>
    </source>
</evidence>
<gene>
    <name evidence="12" type="ORF">FHR82_005295</name>
</gene>
<comment type="cofactor">
    <cofactor evidence="9">
        <name>[2Fe-2S] cluster</name>
        <dbReference type="ChEBI" id="CHEBI:190135"/>
    </cofactor>
</comment>
<dbReference type="Proteomes" id="UP000520767">
    <property type="component" value="Unassembled WGS sequence"/>
</dbReference>
<dbReference type="SUPFAM" id="SSF50022">
    <property type="entry name" value="ISP domain"/>
    <property type="match status" value="1"/>
</dbReference>
<dbReference type="Pfam" id="PF00355">
    <property type="entry name" value="Rieske"/>
    <property type="match status" value="1"/>
</dbReference>
<feature type="compositionally biased region" description="Gly residues" evidence="10">
    <location>
        <begin position="52"/>
        <end position="67"/>
    </location>
</feature>
<feature type="region of interest" description="Disordered" evidence="10">
    <location>
        <begin position="43"/>
        <end position="69"/>
    </location>
</feature>
<evidence type="ECO:0000313" key="12">
    <source>
        <dbReference type="EMBL" id="MBB4909042.1"/>
    </source>
</evidence>
<dbReference type="RefSeq" id="WP_225943872.1">
    <property type="nucleotide sequence ID" value="NZ_JACHJQ010000005.1"/>
</dbReference>
<evidence type="ECO:0000256" key="5">
    <source>
        <dbReference type="ARBA" id="ARBA00023004"/>
    </source>
</evidence>
<dbReference type="GO" id="GO:0016020">
    <property type="term" value="C:membrane"/>
    <property type="evidence" value="ECO:0007669"/>
    <property type="project" value="InterPro"/>
</dbReference>
<keyword evidence="6" id="KW-0411">Iron-sulfur</keyword>
<evidence type="ECO:0000256" key="2">
    <source>
        <dbReference type="ARBA" id="ARBA00015816"/>
    </source>
</evidence>
<evidence type="ECO:0000256" key="1">
    <source>
        <dbReference type="ARBA" id="ARBA00002494"/>
    </source>
</evidence>
<dbReference type="PRINTS" id="PR00162">
    <property type="entry name" value="RIESKE"/>
</dbReference>
<sequence length="163" mass="15775">MTAVESTTPTNTPTTGTRSRRDVLCGLMVALVAPGALVAACSDSGSSTGGATTTGGGSTPAAGGGSAKGLAALADVPDGSGLIVDNPGGGKLLIARTGDEVKAYNAACTHMGTIVDPPQDGVAVCQNHGSEFATEDGSVKKGPATQPLPTVAVKVEGDQVVLA</sequence>
<protein>
    <recommendedName>
        <fullName evidence="2">Cytochrome bc1 complex Rieske iron-sulfur subunit</fullName>
    </recommendedName>
    <alternativeName>
        <fullName evidence="8">Cytochrome bc1 reductase complex subunit QcrA</fullName>
    </alternativeName>
</protein>
<organism evidence="12 13">
    <name type="scientific">Actinophytocola algeriensis</name>
    <dbReference type="NCBI Taxonomy" id="1768010"/>
    <lineage>
        <taxon>Bacteria</taxon>
        <taxon>Bacillati</taxon>
        <taxon>Actinomycetota</taxon>
        <taxon>Actinomycetes</taxon>
        <taxon>Pseudonocardiales</taxon>
        <taxon>Pseudonocardiaceae</taxon>
    </lineage>
</organism>
<keyword evidence="13" id="KW-1185">Reference proteome</keyword>
<dbReference type="Gene3D" id="2.102.10.10">
    <property type="entry name" value="Rieske [2Fe-2S] iron-sulphur domain"/>
    <property type="match status" value="1"/>
</dbReference>
<evidence type="ECO:0000256" key="3">
    <source>
        <dbReference type="ARBA" id="ARBA00022714"/>
    </source>
</evidence>
<keyword evidence="5" id="KW-0408">Iron</keyword>
<keyword evidence="7" id="KW-1015">Disulfide bond</keyword>
<dbReference type="InterPro" id="IPR036922">
    <property type="entry name" value="Rieske_2Fe-2S_sf"/>
</dbReference>
<dbReference type="AlphaFoldDB" id="A0A7W7VG35"/>
<dbReference type="InterPro" id="IPR017941">
    <property type="entry name" value="Rieske_2Fe-2S"/>
</dbReference>
<dbReference type="InterPro" id="IPR005805">
    <property type="entry name" value="Rieske_Fe-S_prot_C"/>
</dbReference>
<evidence type="ECO:0000256" key="6">
    <source>
        <dbReference type="ARBA" id="ARBA00023014"/>
    </source>
</evidence>
<keyword evidence="3" id="KW-0001">2Fe-2S</keyword>
<evidence type="ECO:0000256" key="10">
    <source>
        <dbReference type="SAM" id="MobiDB-lite"/>
    </source>
</evidence>
<evidence type="ECO:0000256" key="4">
    <source>
        <dbReference type="ARBA" id="ARBA00022723"/>
    </source>
</evidence>
<dbReference type="PANTHER" id="PTHR10134">
    <property type="entry name" value="CYTOCHROME B-C1 COMPLEX SUBUNIT RIESKE, MITOCHONDRIAL"/>
    <property type="match status" value="1"/>
</dbReference>
<comment type="function">
    <text evidence="1">Iron-sulfur subunit of the cytochrome bc1 complex, an essential component of the respiratory electron transport chain required for ATP synthesis. The bc1 complex catalyzes the oxidation of menaquinol and the reduction of cytochrome c in the respiratory chain. The bc1 complex operates through a Q-cycle mechanism that couples electron transfer to generation of the proton gradient that drives ATP synthesis.</text>
</comment>
<evidence type="ECO:0000256" key="8">
    <source>
        <dbReference type="ARBA" id="ARBA00029586"/>
    </source>
</evidence>
<dbReference type="GO" id="GO:0046872">
    <property type="term" value="F:metal ion binding"/>
    <property type="evidence" value="ECO:0007669"/>
    <property type="project" value="UniProtKB-KW"/>
</dbReference>